<organism evidence="2 3">
    <name type="scientific">Candidatus Desulfosporosinus infrequens</name>
    <dbReference type="NCBI Taxonomy" id="2043169"/>
    <lineage>
        <taxon>Bacteria</taxon>
        <taxon>Bacillati</taxon>
        <taxon>Bacillota</taxon>
        <taxon>Clostridia</taxon>
        <taxon>Eubacteriales</taxon>
        <taxon>Desulfitobacteriaceae</taxon>
        <taxon>Desulfosporosinus</taxon>
    </lineage>
</organism>
<gene>
    <name evidence="2" type="ORF">SBF1_2620006</name>
</gene>
<evidence type="ECO:0000256" key="1">
    <source>
        <dbReference type="SAM" id="Phobius"/>
    </source>
</evidence>
<keyword evidence="1" id="KW-1133">Transmembrane helix</keyword>
<proteinExistence type="predicted"/>
<evidence type="ECO:0000313" key="3">
    <source>
        <dbReference type="Proteomes" id="UP000238916"/>
    </source>
</evidence>
<protein>
    <recommendedName>
        <fullName evidence="4">DUF5673 domain-containing protein</fullName>
    </recommendedName>
</protein>
<name>A0A2U3KS48_9FIRM</name>
<keyword evidence="1" id="KW-0472">Membrane</keyword>
<accession>A0A2U3KS48</accession>
<evidence type="ECO:0008006" key="4">
    <source>
        <dbReference type="Google" id="ProtNLM"/>
    </source>
</evidence>
<feature type="transmembrane region" description="Helical" evidence="1">
    <location>
        <begin position="84"/>
        <end position="108"/>
    </location>
</feature>
<feature type="transmembrane region" description="Helical" evidence="1">
    <location>
        <begin position="46"/>
        <end position="63"/>
    </location>
</feature>
<sequence>MENEFGFTIFRIMTCGKESEELFDFIIPYMAIVVISSISHSYREDVILSLLVLVPIVLIEIIYTRTKYRKLGKTLVKLRKTPSVLSGIRASLVIIILFAIFIVIVSYFSNHRIGIPWIILFTFQILYQKLTENFLREGLMENGICASRRLIDWDTVQSYKWMIPRARHDYFTLKIEYSKFYTFHVAYLKVFEEQKDEVDGLMKKMVHA</sequence>
<dbReference type="EMBL" id="OMOF01000182">
    <property type="protein sequence ID" value="SPF42379.1"/>
    <property type="molecule type" value="Genomic_DNA"/>
</dbReference>
<dbReference type="Proteomes" id="UP000238916">
    <property type="component" value="Unassembled WGS sequence"/>
</dbReference>
<reference evidence="3" key="1">
    <citation type="submission" date="2018-02" db="EMBL/GenBank/DDBJ databases">
        <authorList>
            <person name="Hausmann B."/>
        </authorList>
    </citation>
    <scope>NUCLEOTIDE SEQUENCE [LARGE SCALE GENOMIC DNA]</scope>
    <source>
        <strain evidence="3">Peat soil MAG SbF1</strain>
    </source>
</reference>
<keyword evidence="1" id="KW-0812">Transmembrane</keyword>
<feature type="transmembrane region" description="Helical" evidence="1">
    <location>
        <begin position="21"/>
        <end position="40"/>
    </location>
</feature>
<evidence type="ECO:0000313" key="2">
    <source>
        <dbReference type="EMBL" id="SPF42379.1"/>
    </source>
</evidence>
<dbReference type="AlphaFoldDB" id="A0A2U3KS48"/>